<reference evidence="2 3" key="1">
    <citation type="submission" date="2024-01" db="EMBL/GenBank/DDBJ databases">
        <title>A draft genome for a cacao thread blight-causing isolate of Paramarasmius palmivorus.</title>
        <authorList>
            <person name="Baruah I.K."/>
            <person name="Bukari Y."/>
            <person name="Amoako-Attah I."/>
            <person name="Meinhardt L.W."/>
            <person name="Bailey B.A."/>
            <person name="Cohen S.P."/>
        </authorList>
    </citation>
    <scope>NUCLEOTIDE SEQUENCE [LARGE SCALE GENOMIC DNA]</scope>
    <source>
        <strain evidence="2 3">GH-12</strain>
    </source>
</reference>
<feature type="chain" id="PRO_5043687576" description="Alginate lyase" evidence="1">
    <location>
        <begin position="23"/>
        <end position="272"/>
    </location>
</feature>
<sequence>MHIPAMKVSSYLLLFTASLGYGSTMKKRYVDTPTLKAHNFNDGTLGPFESCNTLSPSYVASTSGFPAYSGGFKLTASFDEDYYDETRNRKSAEFCASNSNFEAIHKEGWQGFALYIPSDNYPANSEAIIAQQFCGGYCSSWCGTLALVGTSLIVDHRSSCGTPTTTTVVTNVTFDEWHTYIINVRYSNIEDGVYNFWFDQELVYSATNINLGFDDSWTSNGSMVTGAGWKNGMYNADPSYYQNTTKVLYFDNVSWYNVDDGAADGYDVVDPL</sequence>
<dbReference type="EMBL" id="JAYKXP010000015">
    <property type="protein sequence ID" value="KAK7049929.1"/>
    <property type="molecule type" value="Genomic_DNA"/>
</dbReference>
<feature type="signal peptide" evidence="1">
    <location>
        <begin position="1"/>
        <end position="22"/>
    </location>
</feature>
<keyword evidence="1" id="KW-0732">Signal</keyword>
<evidence type="ECO:0000313" key="2">
    <source>
        <dbReference type="EMBL" id="KAK7049929.1"/>
    </source>
</evidence>
<gene>
    <name evidence="2" type="ORF">VNI00_005359</name>
</gene>
<evidence type="ECO:0008006" key="4">
    <source>
        <dbReference type="Google" id="ProtNLM"/>
    </source>
</evidence>
<keyword evidence="3" id="KW-1185">Reference proteome</keyword>
<organism evidence="2 3">
    <name type="scientific">Paramarasmius palmivorus</name>
    <dbReference type="NCBI Taxonomy" id="297713"/>
    <lineage>
        <taxon>Eukaryota</taxon>
        <taxon>Fungi</taxon>
        <taxon>Dikarya</taxon>
        <taxon>Basidiomycota</taxon>
        <taxon>Agaricomycotina</taxon>
        <taxon>Agaricomycetes</taxon>
        <taxon>Agaricomycetidae</taxon>
        <taxon>Agaricales</taxon>
        <taxon>Marasmiineae</taxon>
        <taxon>Marasmiaceae</taxon>
        <taxon>Paramarasmius</taxon>
    </lineage>
</organism>
<comment type="caution">
    <text evidence="2">The sequence shown here is derived from an EMBL/GenBank/DDBJ whole genome shotgun (WGS) entry which is preliminary data.</text>
</comment>
<evidence type="ECO:0000256" key="1">
    <source>
        <dbReference type="SAM" id="SignalP"/>
    </source>
</evidence>
<dbReference type="AlphaFoldDB" id="A0AAW0DDR9"/>
<proteinExistence type="predicted"/>
<dbReference type="InterPro" id="IPR025975">
    <property type="entry name" value="Polysacc_lyase"/>
</dbReference>
<dbReference type="Proteomes" id="UP001383192">
    <property type="component" value="Unassembled WGS sequence"/>
</dbReference>
<dbReference type="Gene3D" id="2.60.120.200">
    <property type="match status" value="1"/>
</dbReference>
<accession>A0AAW0DDR9</accession>
<protein>
    <recommendedName>
        <fullName evidence="4">Alginate lyase</fullName>
    </recommendedName>
</protein>
<name>A0AAW0DDR9_9AGAR</name>
<evidence type="ECO:0000313" key="3">
    <source>
        <dbReference type="Proteomes" id="UP001383192"/>
    </source>
</evidence>
<dbReference type="Pfam" id="PF14099">
    <property type="entry name" value="Polysacc_lyase"/>
    <property type="match status" value="1"/>
</dbReference>